<dbReference type="Pfam" id="PF00593">
    <property type="entry name" value="TonB_dep_Rec_b-barrel"/>
    <property type="match status" value="1"/>
</dbReference>
<feature type="compositionally biased region" description="Polar residues" evidence="5">
    <location>
        <begin position="1"/>
        <end position="14"/>
    </location>
</feature>
<dbReference type="InterPro" id="IPR012910">
    <property type="entry name" value="Plug_dom"/>
</dbReference>
<keyword evidence="9" id="KW-1185">Reference proteome</keyword>
<sequence>MGGLLASQTASAQTAPDDEAAASDGESNQGTIIVTGIRQSLENAQNIKRAADTVVEAITAEDIGALPDRSVTEALQRLPGVSINRFAGSNDPDHFSVEGSGVVIRGLNFVRSEFNGRDAFTAGVNGQAINFADIPAELLGSVVVSKNSTADMIEGGLAGTVNLNTRKPFDDYGLNIAFSAEANYGDFRKEWTPSFSGLVSNTWETGAGTFGALISGSYSRIKSRADGLQIANYQTRDGSSVRLANALESFVCRNRLPSDGDSLTLPVPGTCGETQGPGADGFADLADERFAPVGGQFRTQEFDRKRDGIAAALQFESTDGRTLLSAQYIRAHTTNAWNERTFETSPDNAEYNTYPVGCFLSPASGGQSANEGEIQCGADFENYVYDDTGLFQSGYITSPASGWRGPGPNDGSTYVPFGGVQQSLARREVFEENTNNDFGLNFQQKISDKLHLELDGQYAHSKRTVDDISVFGSTFADQQLDISGDLPIITPRAPNVTSYAQTWAGGNADLAALTQDDNAYFRSTEVQFWRAAMDHFERSEGDQFTFSGDLTYDISDDAFLREAKVGARYADRDQTIRYSTYNWGVLSEIWAGSDTVSVGDTPADQSEFYEFPDFFRGQVPGPIGGYYYSGSLIDDYDGSAAFFQGINQQWQAQGGQAGWVPLAARPDAVNGSPFRPDEISHITQRDTALYGMLRFGSDDFIGGNRMAGNIGLRWVSTSVGSSSATRVPTQGEVNITQSFADRCSATLPPNAPPGTQVSPPGGVCSLGQAGYEQLQAFTGNVATIVPRSTDTSYDYLLPSFNIMAELTPELLVRAAVSRVLTRPQTSNIRNYLNFDTSQGTLLLSAGNPDLKPARAWQFDLTAEWYFGRVGSLTANVFYKTVDGFFFSAPTPFEITNNGITLDTLILAPDNFSGTGKIKGFEIAYQQTFDFLPSPLDGFGASANYSYIKSSGLPNAFLNTGEPVDASTIIPGNLPLEGLSKHNVNAAVFYEKGPVSARVAYNWRSRFLLTVADVIFPYTSIFNEATGQLDASVFFNLTDQIKFGVQGVNLLNEVTQTSQAFTGDPDRLAPRSYFMNDRRFSFVIRGNF</sequence>
<keyword evidence="8" id="KW-0675">Receptor</keyword>
<dbReference type="PANTHER" id="PTHR40980:SF3">
    <property type="entry name" value="TONB-DEPENDENT RECEPTOR-LIKE BETA-BARREL DOMAIN-CONTAINING PROTEIN"/>
    <property type="match status" value="1"/>
</dbReference>
<feature type="region of interest" description="Disordered" evidence="5">
    <location>
        <begin position="1"/>
        <end position="27"/>
    </location>
</feature>
<organism evidence="8 9">
    <name type="scientific">Qipengyuania marisflavi</name>
    <dbReference type="NCBI Taxonomy" id="2486356"/>
    <lineage>
        <taxon>Bacteria</taxon>
        <taxon>Pseudomonadati</taxon>
        <taxon>Pseudomonadota</taxon>
        <taxon>Alphaproteobacteria</taxon>
        <taxon>Sphingomonadales</taxon>
        <taxon>Erythrobacteraceae</taxon>
        <taxon>Qipengyuania</taxon>
    </lineage>
</organism>
<gene>
    <name evidence="8" type="ORF">FEV51_12875</name>
</gene>
<evidence type="ECO:0000256" key="2">
    <source>
        <dbReference type="ARBA" id="ARBA00023136"/>
    </source>
</evidence>
<dbReference type="InterPro" id="IPR036942">
    <property type="entry name" value="Beta-barrel_TonB_sf"/>
</dbReference>
<evidence type="ECO:0000259" key="7">
    <source>
        <dbReference type="Pfam" id="PF07715"/>
    </source>
</evidence>
<dbReference type="AlphaFoldDB" id="A0A5S3NYD5"/>
<feature type="domain" description="TonB-dependent receptor-like beta-barrel" evidence="6">
    <location>
        <begin position="502"/>
        <end position="1049"/>
    </location>
</feature>
<dbReference type="Gene3D" id="2.170.130.10">
    <property type="entry name" value="TonB-dependent receptor, plug domain"/>
    <property type="match status" value="1"/>
</dbReference>
<evidence type="ECO:0000259" key="6">
    <source>
        <dbReference type="Pfam" id="PF00593"/>
    </source>
</evidence>
<keyword evidence="4" id="KW-0798">TonB box</keyword>
<dbReference type="InterPro" id="IPR000531">
    <property type="entry name" value="Beta-barrel_TonB"/>
</dbReference>
<dbReference type="InterPro" id="IPR010104">
    <property type="entry name" value="TonB_rcpt_bac"/>
</dbReference>
<evidence type="ECO:0000313" key="8">
    <source>
        <dbReference type="EMBL" id="TMM45178.1"/>
    </source>
</evidence>
<dbReference type="NCBIfam" id="TIGR01782">
    <property type="entry name" value="TonB-Xanth-Caul"/>
    <property type="match status" value="1"/>
</dbReference>
<feature type="domain" description="TonB-dependent receptor plug" evidence="7">
    <location>
        <begin position="49"/>
        <end position="159"/>
    </location>
</feature>
<proteinExistence type="inferred from homology"/>
<dbReference type="GO" id="GO:0009279">
    <property type="term" value="C:cell outer membrane"/>
    <property type="evidence" value="ECO:0007669"/>
    <property type="project" value="UniProtKB-SubCell"/>
</dbReference>
<dbReference type="Pfam" id="PF07715">
    <property type="entry name" value="Plug"/>
    <property type="match status" value="1"/>
</dbReference>
<protein>
    <submittedName>
        <fullName evidence="8">TonB-dependent receptor</fullName>
    </submittedName>
</protein>
<dbReference type="PANTHER" id="PTHR40980">
    <property type="entry name" value="PLUG DOMAIN-CONTAINING PROTEIN"/>
    <property type="match status" value="1"/>
</dbReference>
<evidence type="ECO:0000256" key="4">
    <source>
        <dbReference type="RuleBase" id="RU003357"/>
    </source>
</evidence>
<accession>A0A5S3NYD5</accession>
<dbReference type="Gene3D" id="2.40.170.20">
    <property type="entry name" value="TonB-dependent receptor, beta-barrel domain"/>
    <property type="match status" value="1"/>
</dbReference>
<keyword evidence="2 4" id="KW-0472">Membrane</keyword>
<dbReference type="InterPro" id="IPR037066">
    <property type="entry name" value="Plug_dom_sf"/>
</dbReference>
<evidence type="ECO:0000256" key="1">
    <source>
        <dbReference type="ARBA" id="ARBA00004442"/>
    </source>
</evidence>
<comment type="caution">
    <text evidence="8">The sequence shown here is derived from an EMBL/GenBank/DDBJ whole genome shotgun (WGS) entry which is preliminary data.</text>
</comment>
<dbReference type="Proteomes" id="UP000309668">
    <property type="component" value="Unassembled WGS sequence"/>
</dbReference>
<dbReference type="OrthoDB" id="5476657at2"/>
<evidence type="ECO:0000313" key="9">
    <source>
        <dbReference type="Proteomes" id="UP000309668"/>
    </source>
</evidence>
<name>A0A5S3NYD5_9SPHN</name>
<dbReference type="SUPFAM" id="SSF56935">
    <property type="entry name" value="Porins"/>
    <property type="match status" value="1"/>
</dbReference>
<comment type="subcellular location">
    <subcellularLocation>
        <location evidence="1 4">Cell outer membrane</location>
    </subcellularLocation>
</comment>
<keyword evidence="3" id="KW-0998">Cell outer membrane</keyword>
<dbReference type="EMBL" id="VCAO01000013">
    <property type="protein sequence ID" value="TMM45178.1"/>
    <property type="molecule type" value="Genomic_DNA"/>
</dbReference>
<reference evidence="8 9" key="1">
    <citation type="submission" date="2019-05" db="EMBL/GenBank/DDBJ databases">
        <title>Erythrobacter marisflavi sp. nov., isolated from isolated from water of an estuary environment.</title>
        <authorList>
            <person name="Yoon J.-H."/>
        </authorList>
    </citation>
    <scope>NUCLEOTIDE SEQUENCE [LARGE SCALE GENOMIC DNA]</scope>
    <source>
        <strain evidence="8 9">KEM-5</strain>
    </source>
</reference>
<evidence type="ECO:0000256" key="3">
    <source>
        <dbReference type="ARBA" id="ARBA00023237"/>
    </source>
</evidence>
<evidence type="ECO:0000256" key="5">
    <source>
        <dbReference type="SAM" id="MobiDB-lite"/>
    </source>
</evidence>
<comment type="similarity">
    <text evidence="4">Belongs to the TonB-dependent receptor family.</text>
</comment>